<sequence>MSFKKIVLRLARNPGIPNGDAERGYVITAPITPDGQIDLDAWRTHRKDAIVIRFDPDPAEHADGWLTHRGSHWYIHYDEDHEGPDEPAYRLGDHRFERGEYITIRHREAEPLTYQITDIADA</sequence>
<accession>A0ABQ1JUJ8</accession>
<evidence type="ECO:0000313" key="2">
    <source>
        <dbReference type="Proteomes" id="UP000628854"/>
    </source>
</evidence>
<name>A0ABQ1JUJ8_9PROT</name>
<proteinExistence type="predicted"/>
<dbReference type="Proteomes" id="UP000628854">
    <property type="component" value="Unassembled WGS sequence"/>
</dbReference>
<evidence type="ECO:0000313" key="1">
    <source>
        <dbReference type="EMBL" id="GGB74591.1"/>
    </source>
</evidence>
<protein>
    <submittedName>
        <fullName evidence="1">Uncharacterized protein</fullName>
    </submittedName>
</protein>
<comment type="caution">
    <text evidence="1">The sequence shown here is derived from an EMBL/GenBank/DDBJ whole genome shotgun (WGS) entry which is preliminary data.</text>
</comment>
<dbReference type="EMBL" id="BMKF01000002">
    <property type="protein sequence ID" value="GGB74591.1"/>
    <property type="molecule type" value="Genomic_DNA"/>
</dbReference>
<keyword evidence="2" id="KW-1185">Reference proteome</keyword>
<organism evidence="1 2">
    <name type="scientific">Henriciella pelagia</name>
    <dbReference type="NCBI Taxonomy" id="1977912"/>
    <lineage>
        <taxon>Bacteria</taxon>
        <taxon>Pseudomonadati</taxon>
        <taxon>Pseudomonadota</taxon>
        <taxon>Alphaproteobacteria</taxon>
        <taxon>Hyphomonadales</taxon>
        <taxon>Hyphomonadaceae</taxon>
        <taxon>Henriciella</taxon>
    </lineage>
</organism>
<dbReference type="RefSeq" id="WP_084391878.1">
    <property type="nucleotide sequence ID" value="NZ_BMKF01000002.1"/>
</dbReference>
<gene>
    <name evidence="1" type="ORF">GCM10011503_24100</name>
</gene>
<reference evidence="2" key="1">
    <citation type="journal article" date="2019" name="Int. J. Syst. Evol. Microbiol.">
        <title>The Global Catalogue of Microorganisms (GCM) 10K type strain sequencing project: providing services to taxonomists for standard genome sequencing and annotation.</title>
        <authorList>
            <consortium name="The Broad Institute Genomics Platform"/>
            <consortium name="The Broad Institute Genome Sequencing Center for Infectious Disease"/>
            <person name="Wu L."/>
            <person name="Ma J."/>
        </authorList>
    </citation>
    <scope>NUCLEOTIDE SEQUENCE [LARGE SCALE GENOMIC DNA]</scope>
    <source>
        <strain evidence="2">CGMCC 1.15928</strain>
    </source>
</reference>